<evidence type="ECO:0000256" key="2">
    <source>
        <dbReference type="ARBA" id="ARBA00011900"/>
    </source>
</evidence>
<dbReference type="Gene3D" id="1.20.1260.30">
    <property type="match status" value="1"/>
</dbReference>
<dbReference type="Pfam" id="PF12161">
    <property type="entry name" value="HsdM_N"/>
    <property type="match status" value="1"/>
</dbReference>
<evidence type="ECO:0000313" key="10">
    <source>
        <dbReference type="EMBL" id="GFP31886.1"/>
    </source>
</evidence>
<dbReference type="GO" id="GO:0003677">
    <property type="term" value="F:DNA binding"/>
    <property type="evidence" value="ECO:0007669"/>
    <property type="project" value="InterPro"/>
</dbReference>
<comment type="similarity">
    <text evidence="1">Belongs to the N(4)/N(6)-methyltransferase family.</text>
</comment>
<dbReference type="InterPro" id="IPR022749">
    <property type="entry name" value="D12N6_MeTrfase_N"/>
</dbReference>
<dbReference type="Gene3D" id="3.40.50.150">
    <property type="entry name" value="Vaccinia Virus protein VP39"/>
    <property type="match status" value="1"/>
</dbReference>
<evidence type="ECO:0000259" key="9">
    <source>
        <dbReference type="Pfam" id="PF12161"/>
    </source>
</evidence>
<dbReference type="GO" id="GO:0009007">
    <property type="term" value="F:site-specific DNA-methyltransferase (adenine-specific) activity"/>
    <property type="evidence" value="ECO:0007669"/>
    <property type="project" value="UniProtKB-EC"/>
</dbReference>
<dbReference type="Pfam" id="PF02384">
    <property type="entry name" value="N6_Mtase"/>
    <property type="match status" value="1"/>
</dbReference>
<comment type="catalytic activity">
    <reaction evidence="7">
        <text>a 2'-deoxyadenosine in DNA + S-adenosyl-L-methionine = an N(6)-methyl-2'-deoxyadenosine in DNA + S-adenosyl-L-homocysteine + H(+)</text>
        <dbReference type="Rhea" id="RHEA:15197"/>
        <dbReference type="Rhea" id="RHEA-COMP:12418"/>
        <dbReference type="Rhea" id="RHEA-COMP:12419"/>
        <dbReference type="ChEBI" id="CHEBI:15378"/>
        <dbReference type="ChEBI" id="CHEBI:57856"/>
        <dbReference type="ChEBI" id="CHEBI:59789"/>
        <dbReference type="ChEBI" id="CHEBI:90615"/>
        <dbReference type="ChEBI" id="CHEBI:90616"/>
        <dbReference type="EC" id="2.1.1.72"/>
    </reaction>
</comment>
<dbReference type="GO" id="GO:0009307">
    <property type="term" value="P:DNA restriction-modification system"/>
    <property type="evidence" value="ECO:0007669"/>
    <property type="project" value="UniProtKB-KW"/>
</dbReference>
<keyword evidence="6" id="KW-0680">Restriction system</keyword>
<dbReference type="EMBL" id="BLSA01000012">
    <property type="protein sequence ID" value="GFP31886.1"/>
    <property type="molecule type" value="Genomic_DNA"/>
</dbReference>
<dbReference type="PANTHER" id="PTHR42998:SF1">
    <property type="entry name" value="TYPE I RESTRICTION ENZYME HINDI METHYLASE SUBUNIT"/>
    <property type="match status" value="1"/>
</dbReference>
<organism evidence="10 11">
    <name type="scientific">Candidatus Hakubella thermalkaliphila</name>
    <dbReference type="NCBI Taxonomy" id="2754717"/>
    <lineage>
        <taxon>Bacteria</taxon>
        <taxon>Bacillati</taxon>
        <taxon>Actinomycetota</taxon>
        <taxon>Actinomycetota incertae sedis</taxon>
        <taxon>Candidatus Hakubellales</taxon>
        <taxon>Candidatus Hakubellaceae</taxon>
        <taxon>Candidatus Hakubella</taxon>
    </lineage>
</organism>
<evidence type="ECO:0000256" key="3">
    <source>
        <dbReference type="ARBA" id="ARBA00022603"/>
    </source>
</evidence>
<keyword evidence="4" id="KW-0808">Transferase</keyword>
<comment type="caution">
    <text evidence="10">The sequence shown here is derived from an EMBL/GenBank/DDBJ whole genome shotgun (WGS) entry which is preliminary data.</text>
</comment>
<feature type="domain" description="N6 adenine-specific DNA methyltransferase N-terminal" evidence="9">
    <location>
        <begin position="19"/>
        <end position="163"/>
    </location>
</feature>
<dbReference type="EC" id="2.1.1.72" evidence="2"/>
<dbReference type="PRINTS" id="PR00507">
    <property type="entry name" value="N12N6MTFRASE"/>
</dbReference>
<dbReference type="GO" id="GO:0032259">
    <property type="term" value="P:methylation"/>
    <property type="evidence" value="ECO:0007669"/>
    <property type="project" value="UniProtKB-KW"/>
</dbReference>
<dbReference type="PANTHER" id="PTHR42998">
    <property type="entry name" value="TYPE I RESTRICTION ENZYME HINDVIIP M PROTEIN-RELATED"/>
    <property type="match status" value="1"/>
</dbReference>
<evidence type="ECO:0000256" key="6">
    <source>
        <dbReference type="ARBA" id="ARBA00022747"/>
    </source>
</evidence>
<dbReference type="GO" id="GO:0008170">
    <property type="term" value="F:N-methyltransferase activity"/>
    <property type="evidence" value="ECO:0007669"/>
    <property type="project" value="InterPro"/>
</dbReference>
<evidence type="ECO:0000256" key="1">
    <source>
        <dbReference type="ARBA" id="ARBA00006594"/>
    </source>
</evidence>
<evidence type="ECO:0000256" key="5">
    <source>
        <dbReference type="ARBA" id="ARBA00022691"/>
    </source>
</evidence>
<sequence length="294" mass="33360">MKNNKTGRYRGDGNLEFTDQLWATANKLRGSVEAAEYKHIVLGLLFLKYVSDAFEARRCELETAIKDPTDSDYFIKDPTTEYVTSVVEDRDEYLAANVFYVPPQARWSHLIANATQSNLGKFIDDAMVAIERENPKQLRGVLPKIYARSSIPSHTLGEIVNLFSTIGFGTEDAIARDVLGRTYEYFIKMFAKAEGHRGGEFYTPHCVVRLLVEMLEPYEGRVYDPACGSGGMFVQSHKFIQAHNGNPHAISIYGQERNEATWRICKMNLVLRGIPNEHILLGDTFTNDQHKDLR</sequence>
<protein>
    <recommendedName>
        <fullName evidence="2">site-specific DNA-methyltransferase (adenine-specific)</fullName>
        <ecNumber evidence="2">2.1.1.72</ecNumber>
    </recommendedName>
</protein>
<keyword evidence="3" id="KW-0489">Methyltransferase</keyword>
<proteinExistence type="inferred from homology"/>
<dbReference type="InterPro" id="IPR029063">
    <property type="entry name" value="SAM-dependent_MTases_sf"/>
</dbReference>
<accession>A0A6V8QD80</accession>
<dbReference type="InterPro" id="IPR003356">
    <property type="entry name" value="DNA_methylase_A-5"/>
</dbReference>
<evidence type="ECO:0000259" key="8">
    <source>
        <dbReference type="Pfam" id="PF02384"/>
    </source>
</evidence>
<dbReference type="InterPro" id="IPR038333">
    <property type="entry name" value="T1MK-like_N_sf"/>
</dbReference>
<dbReference type="Proteomes" id="UP000568877">
    <property type="component" value="Unassembled WGS sequence"/>
</dbReference>
<reference evidence="10 11" key="1">
    <citation type="journal article" date="2020" name="Front. Microbiol.">
        <title>Single-cell genomics of novel Actinobacteria with the Wood-Ljungdahl pathway discovered in a serpentinizing system.</title>
        <authorList>
            <person name="Merino N."/>
            <person name="Kawai M."/>
            <person name="Boyd E.S."/>
            <person name="Colman D.R."/>
            <person name="McGlynn S.E."/>
            <person name="Nealson K.H."/>
            <person name="Kurokawa K."/>
            <person name="Hongoh Y."/>
        </authorList>
    </citation>
    <scope>NUCLEOTIDE SEQUENCE [LARGE SCALE GENOMIC DNA]</scope>
    <source>
        <strain evidence="10 11">S42</strain>
    </source>
</reference>
<keyword evidence="5" id="KW-0949">S-adenosyl-L-methionine</keyword>
<evidence type="ECO:0000256" key="7">
    <source>
        <dbReference type="ARBA" id="ARBA00047942"/>
    </source>
</evidence>
<dbReference type="SUPFAM" id="SSF53335">
    <property type="entry name" value="S-adenosyl-L-methionine-dependent methyltransferases"/>
    <property type="match status" value="1"/>
</dbReference>
<feature type="domain" description="DNA methylase adenine-specific" evidence="8">
    <location>
        <begin position="175"/>
        <end position="291"/>
    </location>
</feature>
<gene>
    <name evidence="10" type="ORF">HKBW3S42_00192</name>
</gene>
<dbReference type="AlphaFoldDB" id="A0A6V8QD80"/>
<dbReference type="InterPro" id="IPR052916">
    <property type="entry name" value="Type-I_RE_MTase_Subunit"/>
</dbReference>
<evidence type="ECO:0000256" key="4">
    <source>
        <dbReference type="ARBA" id="ARBA00022679"/>
    </source>
</evidence>
<feature type="non-terminal residue" evidence="10">
    <location>
        <position position="294"/>
    </location>
</feature>
<evidence type="ECO:0000313" key="11">
    <source>
        <dbReference type="Proteomes" id="UP000568877"/>
    </source>
</evidence>
<name>A0A6V8QD80_9ACTN</name>